<name>A0ABV7GJ38_9RHOB</name>
<dbReference type="EMBL" id="JBHRTB010000010">
    <property type="protein sequence ID" value="MFC3141584.1"/>
    <property type="molecule type" value="Genomic_DNA"/>
</dbReference>
<keyword evidence="1" id="KW-0732">Signal</keyword>
<reference evidence="3" key="1">
    <citation type="journal article" date="2019" name="Int. J. Syst. Evol. Microbiol.">
        <title>The Global Catalogue of Microorganisms (GCM) 10K type strain sequencing project: providing services to taxonomists for standard genome sequencing and annotation.</title>
        <authorList>
            <consortium name="The Broad Institute Genomics Platform"/>
            <consortium name="The Broad Institute Genome Sequencing Center for Infectious Disease"/>
            <person name="Wu L."/>
            <person name="Ma J."/>
        </authorList>
    </citation>
    <scope>NUCLEOTIDE SEQUENCE [LARGE SCALE GENOMIC DNA]</scope>
    <source>
        <strain evidence="3">KCTC 52366</strain>
    </source>
</reference>
<feature type="chain" id="PRO_5046358985" evidence="1">
    <location>
        <begin position="20"/>
        <end position="121"/>
    </location>
</feature>
<evidence type="ECO:0000313" key="3">
    <source>
        <dbReference type="Proteomes" id="UP001595632"/>
    </source>
</evidence>
<evidence type="ECO:0000313" key="2">
    <source>
        <dbReference type="EMBL" id="MFC3141584.1"/>
    </source>
</evidence>
<dbReference type="PROSITE" id="PS51257">
    <property type="entry name" value="PROKAR_LIPOPROTEIN"/>
    <property type="match status" value="1"/>
</dbReference>
<keyword evidence="3" id="KW-1185">Reference proteome</keyword>
<protein>
    <submittedName>
        <fullName evidence="2">Glycine zipper family protein</fullName>
    </submittedName>
</protein>
<organism evidence="2 3">
    <name type="scientific">Psychromarinibacter halotolerans</name>
    <dbReference type="NCBI Taxonomy" id="1775175"/>
    <lineage>
        <taxon>Bacteria</taxon>
        <taxon>Pseudomonadati</taxon>
        <taxon>Pseudomonadota</taxon>
        <taxon>Alphaproteobacteria</taxon>
        <taxon>Rhodobacterales</taxon>
        <taxon>Paracoccaceae</taxon>
        <taxon>Psychromarinibacter</taxon>
    </lineage>
</organism>
<evidence type="ECO:0000256" key="1">
    <source>
        <dbReference type="SAM" id="SignalP"/>
    </source>
</evidence>
<comment type="caution">
    <text evidence="2">The sequence shown here is derived from an EMBL/GenBank/DDBJ whole genome shotgun (WGS) entry which is preliminary data.</text>
</comment>
<feature type="signal peptide" evidence="1">
    <location>
        <begin position="1"/>
        <end position="19"/>
    </location>
</feature>
<dbReference type="RefSeq" id="WP_275632158.1">
    <property type="nucleotide sequence ID" value="NZ_JARGYD010000002.1"/>
</dbReference>
<dbReference type="Proteomes" id="UP001595632">
    <property type="component" value="Unassembled WGS sequence"/>
</dbReference>
<sequence length="121" mass="11772">MKPMLIAPLALTALLGACANSGANVEPILDGPPNARYESDLAACRALARSQSQLDHETMAAAALGAGAGGVLGAIDEDGDALGGAVIGALAGAATGVTGASEKRAEIVLNCLRGRGHAIVG</sequence>
<accession>A0ABV7GJ38</accession>
<proteinExistence type="predicted"/>
<gene>
    <name evidence="2" type="ORF">ACFOGP_02640</name>
</gene>